<proteinExistence type="predicted"/>
<dbReference type="Proteomes" id="UP000295244">
    <property type="component" value="Unassembled WGS sequence"/>
</dbReference>
<gene>
    <name evidence="1" type="ORF">E0L93_01700</name>
</gene>
<evidence type="ECO:0000313" key="1">
    <source>
        <dbReference type="EMBL" id="TCJ20253.1"/>
    </source>
</evidence>
<evidence type="ECO:0000313" key="2">
    <source>
        <dbReference type="Proteomes" id="UP000295244"/>
    </source>
</evidence>
<dbReference type="AlphaFoldDB" id="A0A4R1BR73"/>
<comment type="caution">
    <text evidence="1">The sequence shown here is derived from an EMBL/GenBank/DDBJ whole genome shotgun (WGS) entry which is preliminary data.</text>
</comment>
<name>A0A4R1BR73_9ACTN</name>
<accession>A0A4R1BR73</accession>
<keyword evidence="2" id="KW-1185">Reference proteome</keyword>
<sequence length="72" mass="8081">MIRISLEVIRRTDRFEVEVQAASIRQALKVAGEVYPGSEIRVLFPIEPEVFFVRSGVATTELMEKTGAREAS</sequence>
<dbReference type="OrthoDB" id="8410231at2"/>
<reference evidence="1 2" key="1">
    <citation type="submission" date="2019-03" db="EMBL/GenBank/DDBJ databases">
        <title>Whole genome sequence of a novel Rubrobacter taiwanensis strain, isolated from Yellowstone National Park.</title>
        <authorList>
            <person name="Freed S."/>
            <person name="Ramaley R.F."/>
            <person name="Kyndt J.A."/>
        </authorList>
    </citation>
    <scope>NUCLEOTIDE SEQUENCE [LARGE SCALE GENOMIC DNA]</scope>
    <source>
        <strain evidence="1 2">Yellowstone</strain>
    </source>
</reference>
<dbReference type="RefSeq" id="WP_132687624.1">
    <property type="nucleotide sequence ID" value="NZ_SKBU01000004.1"/>
</dbReference>
<dbReference type="EMBL" id="SKBU01000004">
    <property type="protein sequence ID" value="TCJ20253.1"/>
    <property type="molecule type" value="Genomic_DNA"/>
</dbReference>
<organism evidence="1 2">
    <name type="scientific">Rubrobacter taiwanensis</name>
    <dbReference type="NCBI Taxonomy" id="185139"/>
    <lineage>
        <taxon>Bacteria</taxon>
        <taxon>Bacillati</taxon>
        <taxon>Actinomycetota</taxon>
        <taxon>Rubrobacteria</taxon>
        <taxon>Rubrobacterales</taxon>
        <taxon>Rubrobacteraceae</taxon>
        <taxon>Rubrobacter</taxon>
    </lineage>
</organism>
<protein>
    <submittedName>
        <fullName evidence="1">Uncharacterized protein</fullName>
    </submittedName>
</protein>